<evidence type="ECO:0000313" key="2">
    <source>
        <dbReference type="EMBL" id="ABK19353.1"/>
    </source>
</evidence>
<evidence type="ECO:0000256" key="1">
    <source>
        <dbReference type="SAM" id="SignalP"/>
    </source>
</evidence>
<evidence type="ECO:0008006" key="4">
    <source>
        <dbReference type="Google" id="ProtNLM"/>
    </source>
</evidence>
<dbReference type="OrthoDB" id="5432379at2"/>
<proteinExistence type="predicted"/>
<dbReference type="KEGG" id="sfu:Sfum_3683"/>
<feature type="chain" id="PRO_5002626384" description="Lipoprotein" evidence="1">
    <location>
        <begin position="21"/>
        <end position="253"/>
    </location>
</feature>
<dbReference type="InParanoid" id="A0LPK1"/>
<gene>
    <name evidence="2" type="ordered locus">Sfum_3683</name>
</gene>
<reference evidence="2 3" key="1">
    <citation type="submission" date="2006-10" db="EMBL/GenBank/DDBJ databases">
        <title>Complete sequence of Syntrophobacter fumaroxidans MPOB.</title>
        <authorList>
            <consortium name="US DOE Joint Genome Institute"/>
            <person name="Copeland A."/>
            <person name="Lucas S."/>
            <person name="Lapidus A."/>
            <person name="Barry K."/>
            <person name="Detter J.C."/>
            <person name="Glavina del Rio T."/>
            <person name="Hammon N."/>
            <person name="Israni S."/>
            <person name="Pitluck S."/>
            <person name="Goltsman E.G."/>
            <person name="Martinez M."/>
            <person name="Schmutz J."/>
            <person name="Larimer F."/>
            <person name="Land M."/>
            <person name="Hauser L."/>
            <person name="Kyrpides N."/>
            <person name="Kim E."/>
            <person name="Boone D.R."/>
            <person name="Brockman F."/>
            <person name="Culley D."/>
            <person name="Ferry J."/>
            <person name="Gunsalus R."/>
            <person name="McInerney M.J."/>
            <person name="Morrison M."/>
            <person name="Plugge C."/>
            <person name="Rohlin L."/>
            <person name="Scholten J."/>
            <person name="Sieber J."/>
            <person name="Stams A.J.M."/>
            <person name="Worm P."/>
            <person name="Henstra A.M."/>
            <person name="Richardson P."/>
        </authorList>
    </citation>
    <scope>NUCLEOTIDE SEQUENCE [LARGE SCALE GENOMIC DNA]</scope>
    <source>
        <strain evidence="3">DSM 10017 / MPOB</strain>
    </source>
</reference>
<dbReference type="EMBL" id="CP000478">
    <property type="protein sequence ID" value="ABK19353.1"/>
    <property type="molecule type" value="Genomic_DNA"/>
</dbReference>
<keyword evidence="3" id="KW-1185">Reference proteome</keyword>
<evidence type="ECO:0000313" key="3">
    <source>
        <dbReference type="Proteomes" id="UP000001784"/>
    </source>
</evidence>
<name>A0LPK1_SYNFM</name>
<keyword evidence="1" id="KW-0732">Signal</keyword>
<dbReference type="AlphaFoldDB" id="A0LPK1"/>
<dbReference type="RefSeq" id="WP_011700478.1">
    <property type="nucleotide sequence ID" value="NC_008554.1"/>
</dbReference>
<organism evidence="2 3">
    <name type="scientific">Syntrophobacter fumaroxidans (strain DSM 10017 / MPOB)</name>
    <dbReference type="NCBI Taxonomy" id="335543"/>
    <lineage>
        <taxon>Bacteria</taxon>
        <taxon>Pseudomonadati</taxon>
        <taxon>Thermodesulfobacteriota</taxon>
        <taxon>Syntrophobacteria</taxon>
        <taxon>Syntrophobacterales</taxon>
        <taxon>Syntrophobacteraceae</taxon>
        <taxon>Syntrophobacter</taxon>
    </lineage>
</organism>
<accession>A0LPK1</accession>
<protein>
    <recommendedName>
        <fullName evidence="4">Lipoprotein</fullName>
    </recommendedName>
</protein>
<dbReference type="HOGENOM" id="CLU_1085609_0_0_7"/>
<dbReference type="PROSITE" id="PS51257">
    <property type="entry name" value="PROKAR_LIPOPROTEIN"/>
    <property type="match status" value="1"/>
</dbReference>
<dbReference type="Proteomes" id="UP000001784">
    <property type="component" value="Chromosome"/>
</dbReference>
<dbReference type="eggNOG" id="ENOG5032R7C">
    <property type="taxonomic scope" value="Bacteria"/>
</dbReference>
<sequence>MGRVGLRRCLRIFTVLLAFATLGVCGCAPVCGPRGSGWLQDVAGHPQKGWWSVRFKIQWPEECDEPLWHVDALLADRVVAPVLNRRRSDVVLWRFHRRASRDDAGHQFSFAFYATRKTADRIYDAIRNNRLLKALEASGTIVAVKIDDTRIVAKPDPCDTSDARWPFSIKKSWPYFIMGASEMWLDLISQAARRCSAKDEPSSPESALEYYRRVNERVEELWRQEGGHALLHHLNALFGYAPLKIGNRGLMRF</sequence>
<feature type="signal peptide" evidence="1">
    <location>
        <begin position="1"/>
        <end position="20"/>
    </location>
</feature>